<dbReference type="Pfam" id="PF04972">
    <property type="entry name" value="BON"/>
    <property type="match status" value="2"/>
</dbReference>
<keyword evidence="3" id="KW-1185">Reference proteome</keyword>
<dbReference type="Gene3D" id="3.30.1340.30">
    <property type="match status" value="2"/>
</dbReference>
<dbReference type="Proteomes" id="UP000245765">
    <property type="component" value="Unassembled WGS sequence"/>
</dbReference>
<dbReference type="InterPro" id="IPR007055">
    <property type="entry name" value="BON_dom"/>
</dbReference>
<dbReference type="AlphaFoldDB" id="A0A317F9Y7"/>
<sequence>MSSDTDRLARIRAAIDSEPRIRPTGGPIHLAFLGRDLLVEGEVDHVTGKKLALRAAARASGADIVDRLHVRPAVPMGDGAIRTHLCDALLGEPVLADCAIAAWNGDRLETIRDTDGATGRIEVRVQDGVVTLDGEVAGHGRKRFAGVLAWWVPGSRDVVNGLGVSPPETDDDGAITDTVRQVLEKDPLVASAAIEVGTRAGEVTLLGSVPSEQERHLAEADAWYVFGVDAVLNRLDVQP</sequence>
<dbReference type="PANTHER" id="PTHR34606">
    <property type="entry name" value="BON DOMAIN-CONTAINING PROTEIN"/>
    <property type="match status" value="1"/>
</dbReference>
<proteinExistence type="predicted"/>
<gene>
    <name evidence="2" type="ORF">DFH01_20540</name>
</gene>
<dbReference type="OrthoDB" id="8449638at2"/>
<dbReference type="InterPro" id="IPR051686">
    <property type="entry name" value="Lipoprotein_DolP"/>
</dbReference>
<feature type="domain" description="BON" evidence="1">
    <location>
        <begin position="96"/>
        <end position="166"/>
    </location>
</feature>
<dbReference type="PROSITE" id="PS50914">
    <property type="entry name" value="BON"/>
    <property type="match status" value="2"/>
</dbReference>
<feature type="domain" description="BON" evidence="1">
    <location>
        <begin position="171"/>
        <end position="239"/>
    </location>
</feature>
<dbReference type="SMART" id="SM00749">
    <property type="entry name" value="BON"/>
    <property type="match status" value="1"/>
</dbReference>
<dbReference type="PANTHER" id="PTHR34606:SF15">
    <property type="entry name" value="BON DOMAIN-CONTAINING PROTEIN"/>
    <property type="match status" value="1"/>
</dbReference>
<accession>A0A317F9Y7</accession>
<dbReference type="EMBL" id="QGNA01000004">
    <property type="protein sequence ID" value="PWS35950.1"/>
    <property type="molecule type" value="Genomic_DNA"/>
</dbReference>
<comment type="caution">
    <text evidence="2">The sequence shown here is derived from an EMBL/GenBank/DDBJ whole genome shotgun (WGS) entry which is preliminary data.</text>
</comment>
<name>A0A317F9Y7_9PROT</name>
<organism evidence="2 3">
    <name type="scientific">Falsiroseomonas bella</name>
    <dbReference type="NCBI Taxonomy" id="2184016"/>
    <lineage>
        <taxon>Bacteria</taxon>
        <taxon>Pseudomonadati</taxon>
        <taxon>Pseudomonadota</taxon>
        <taxon>Alphaproteobacteria</taxon>
        <taxon>Acetobacterales</taxon>
        <taxon>Roseomonadaceae</taxon>
        <taxon>Falsiroseomonas</taxon>
    </lineage>
</organism>
<dbReference type="RefSeq" id="WP_109872316.1">
    <property type="nucleotide sequence ID" value="NZ_QGNA01000004.1"/>
</dbReference>
<dbReference type="InterPro" id="IPR014004">
    <property type="entry name" value="Transpt-assoc_nodulatn_dom_bac"/>
</dbReference>
<evidence type="ECO:0000313" key="3">
    <source>
        <dbReference type="Proteomes" id="UP000245765"/>
    </source>
</evidence>
<evidence type="ECO:0000259" key="1">
    <source>
        <dbReference type="PROSITE" id="PS50914"/>
    </source>
</evidence>
<reference evidence="3" key="1">
    <citation type="submission" date="2018-05" db="EMBL/GenBank/DDBJ databases">
        <authorList>
            <person name="Du Z."/>
            <person name="Wang X."/>
        </authorList>
    </citation>
    <scope>NUCLEOTIDE SEQUENCE [LARGE SCALE GENOMIC DNA]</scope>
    <source>
        <strain evidence="3">CQN31</strain>
    </source>
</reference>
<evidence type="ECO:0000313" key="2">
    <source>
        <dbReference type="EMBL" id="PWS35950.1"/>
    </source>
</evidence>
<protein>
    <submittedName>
        <fullName evidence="2">Transporter</fullName>
    </submittedName>
</protein>